<name>A0A1H6FX10_THEAL</name>
<dbReference type="InterPro" id="IPR013977">
    <property type="entry name" value="GcvT_C"/>
</dbReference>
<evidence type="ECO:0000256" key="2">
    <source>
        <dbReference type="ARBA" id="ARBA00012616"/>
    </source>
</evidence>
<proteinExistence type="inferred from homology"/>
<evidence type="ECO:0000256" key="9">
    <source>
        <dbReference type="SAM" id="MobiDB-lite"/>
    </source>
</evidence>
<keyword evidence="3 7" id="KW-0032">Aminotransferase</keyword>
<dbReference type="NCBIfam" id="TIGR00528">
    <property type="entry name" value="gcvT"/>
    <property type="match status" value="1"/>
</dbReference>
<evidence type="ECO:0000259" key="10">
    <source>
        <dbReference type="Pfam" id="PF01571"/>
    </source>
</evidence>
<feature type="domain" description="Aminomethyltransferase C-terminal" evidence="11">
    <location>
        <begin position="292"/>
        <end position="366"/>
    </location>
</feature>
<comment type="catalytic activity">
    <reaction evidence="6 7">
        <text>N(6)-[(R)-S(8)-aminomethyldihydrolipoyl]-L-lysyl-[protein] + (6S)-5,6,7,8-tetrahydrofolate = N(6)-[(R)-dihydrolipoyl]-L-lysyl-[protein] + (6R)-5,10-methylene-5,6,7,8-tetrahydrofolate + NH4(+)</text>
        <dbReference type="Rhea" id="RHEA:16945"/>
        <dbReference type="Rhea" id="RHEA-COMP:10475"/>
        <dbReference type="Rhea" id="RHEA-COMP:10492"/>
        <dbReference type="ChEBI" id="CHEBI:15636"/>
        <dbReference type="ChEBI" id="CHEBI:28938"/>
        <dbReference type="ChEBI" id="CHEBI:57453"/>
        <dbReference type="ChEBI" id="CHEBI:83100"/>
        <dbReference type="ChEBI" id="CHEBI:83143"/>
        <dbReference type="EC" id="2.1.2.10"/>
    </reaction>
</comment>
<feature type="domain" description="GCVT N-terminal" evidence="10">
    <location>
        <begin position="27"/>
        <end position="275"/>
    </location>
</feature>
<dbReference type="GO" id="GO:0004047">
    <property type="term" value="F:aminomethyltransferase activity"/>
    <property type="evidence" value="ECO:0007669"/>
    <property type="project" value="UniProtKB-UniRule"/>
</dbReference>
<evidence type="ECO:0000256" key="3">
    <source>
        <dbReference type="ARBA" id="ARBA00022576"/>
    </source>
</evidence>
<dbReference type="RefSeq" id="WP_093118490.1">
    <property type="nucleotide sequence ID" value="NZ_FNWJ01000002.1"/>
</dbReference>
<dbReference type="PANTHER" id="PTHR43757">
    <property type="entry name" value="AMINOMETHYLTRANSFERASE"/>
    <property type="match status" value="1"/>
</dbReference>
<evidence type="ECO:0000256" key="8">
    <source>
        <dbReference type="PIRSR" id="PIRSR006487-1"/>
    </source>
</evidence>
<dbReference type="GO" id="GO:0005960">
    <property type="term" value="C:glycine cleavage complex"/>
    <property type="evidence" value="ECO:0007669"/>
    <property type="project" value="InterPro"/>
</dbReference>
<dbReference type="GO" id="GO:0005829">
    <property type="term" value="C:cytosol"/>
    <property type="evidence" value="ECO:0007669"/>
    <property type="project" value="TreeGrafter"/>
</dbReference>
<keyword evidence="4 7" id="KW-0808">Transferase</keyword>
<dbReference type="EC" id="2.1.2.10" evidence="2 7"/>
<protein>
    <recommendedName>
        <fullName evidence="2 7">Aminomethyltransferase</fullName>
        <ecNumber evidence="2 7">2.1.2.10</ecNumber>
    </recommendedName>
    <alternativeName>
        <fullName evidence="5 7">Glycine cleavage system T protein</fullName>
    </alternativeName>
</protein>
<evidence type="ECO:0000256" key="4">
    <source>
        <dbReference type="ARBA" id="ARBA00022679"/>
    </source>
</evidence>
<evidence type="ECO:0000256" key="5">
    <source>
        <dbReference type="ARBA" id="ARBA00031395"/>
    </source>
</evidence>
<keyword evidence="12" id="KW-0489">Methyltransferase</keyword>
<dbReference type="Gene3D" id="3.30.1360.120">
    <property type="entry name" value="Probable tRNA modification gtpase trme, domain 1"/>
    <property type="match status" value="1"/>
</dbReference>
<dbReference type="OrthoDB" id="9774591at2"/>
<comment type="subunit">
    <text evidence="7">The glycine cleavage system is composed of four proteins: P, T, L and H.</text>
</comment>
<gene>
    <name evidence="7" type="primary">gcvT</name>
    <name evidence="12" type="ORF">SAMN02745716_1911</name>
</gene>
<evidence type="ECO:0000256" key="1">
    <source>
        <dbReference type="ARBA" id="ARBA00008609"/>
    </source>
</evidence>
<keyword evidence="13" id="KW-1185">Reference proteome</keyword>
<dbReference type="GO" id="GO:0019464">
    <property type="term" value="P:glycine decarboxylation via glycine cleavage system"/>
    <property type="evidence" value="ECO:0007669"/>
    <property type="project" value="UniProtKB-UniRule"/>
</dbReference>
<dbReference type="InterPro" id="IPR029043">
    <property type="entry name" value="GcvT/YgfZ_C"/>
</dbReference>
<feature type="binding site" evidence="8">
    <location>
        <position position="213"/>
    </location>
    <ligand>
        <name>substrate</name>
    </ligand>
</feature>
<dbReference type="PANTHER" id="PTHR43757:SF2">
    <property type="entry name" value="AMINOMETHYLTRANSFERASE, MITOCHONDRIAL"/>
    <property type="match status" value="1"/>
</dbReference>
<evidence type="ECO:0000256" key="6">
    <source>
        <dbReference type="ARBA" id="ARBA00047665"/>
    </source>
</evidence>
<dbReference type="HAMAP" id="MF_00259">
    <property type="entry name" value="GcvT"/>
    <property type="match status" value="1"/>
</dbReference>
<feature type="compositionally biased region" description="Low complexity" evidence="9">
    <location>
        <begin position="1"/>
        <end position="20"/>
    </location>
</feature>
<dbReference type="Pfam" id="PF08669">
    <property type="entry name" value="GCV_T_C"/>
    <property type="match status" value="1"/>
</dbReference>
<reference evidence="13" key="1">
    <citation type="submission" date="2016-10" db="EMBL/GenBank/DDBJ databases">
        <authorList>
            <person name="Varghese N."/>
            <person name="Submissions S."/>
        </authorList>
    </citation>
    <scope>NUCLEOTIDE SEQUENCE [LARGE SCALE GENOMIC DNA]</scope>
    <source>
        <strain evidence="13">ATCC 35263</strain>
    </source>
</reference>
<feature type="region of interest" description="Disordered" evidence="9">
    <location>
        <begin position="1"/>
        <end position="23"/>
    </location>
</feature>
<evidence type="ECO:0000259" key="11">
    <source>
        <dbReference type="Pfam" id="PF08669"/>
    </source>
</evidence>
<comment type="similarity">
    <text evidence="1 7">Belongs to the GcvT family.</text>
</comment>
<dbReference type="InterPro" id="IPR006222">
    <property type="entry name" value="GCVT_N"/>
</dbReference>
<dbReference type="GO" id="GO:0032259">
    <property type="term" value="P:methylation"/>
    <property type="evidence" value="ECO:0007669"/>
    <property type="project" value="UniProtKB-KW"/>
</dbReference>
<dbReference type="Proteomes" id="UP000222056">
    <property type="component" value="Unassembled WGS sequence"/>
</dbReference>
<evidence type="ECO:0000313" key="12">
    <source>
        <dbReference type="EMBL" id="SEH15317.1"/>
    </source>
</evidence>
<dbReference type="SUPFAM" id="SSF103025">
    <property type="entry name" value="Folate-binding domain"/>
    <property type="match status" value="1"/>
</dbReference>
<dbReference type="GO" id="GO:0008483">
    <property type="term" value="F:transaminase activity"/>
    <property type="evidence" value="ECO:0007669"/>
    <property type="project" value="UniProtKB-KW"/>
</dbReference>
<dbReference type="InterPro" id="IPR028896">
    <property type="entry name" value="GcvT/YgfZ/DmdA"/>
</dbReference>
<accession>A0A1H6FX10</accession>
<sequence>MAAASRADASPAEAAPSAGSLRRTPLFGRHQGLGAKFSPFAGWEMPLEYRGISDEHLAVRLRAGLFDVSHMGQIETRGPDAERLLQLLTSADVRRLGERGAQYAVVCREDGGVLDDVITYRLAPDRFLTVTNASNHERDLSWWRSHAAGWDCEVLDRASEWAMLAAQGPQARQLLAPLTLGELPPRMRCAEVRVADVEVLACGTGYTGEDGVELLCRPQLVGPLWDALVNAGFEPCGLGARDTLRIEACLPLYGHELDERRTPREAGLDFCLALDTNFIGAAAIKQRAPRERLMPFVMRERAVPRQGYAVSCEAGGGVVTSGTFSPYLRRGIGLAYLPLGCARVGCELAVDVRGKPRRAAVAQRPLHRTQQPA</sequence>
<comment type="function">
    <text evidence="7">The glycine cleavage system catalyzes the degradation of glycine.</text>
</comment>
<dbReference type="InterPro" id="IPR022903">
    <property type="entry name" value="GcvT_bac"/>
</dbReference>
<dbReference type="GO" id="GO:0008168">
    <property type="term" value="F:methyltransferase activity"/>
    <property type="evidence" value="ECO:0007669"/>
    <property type="project" value="UniProtKB-KW"/>
</dbReference>
<evidence type="ECO:0000313" key="13">
    <source>
        <dbReference type="Proteomes" id="UP000222056"/>
    </source>
</evidence>
<dbReference type="InterPro" id="IPR006223">
    <property type="entry name" value="GcvT"/>
</dbReference>
<dbReference type="Pfam" id="PF01571">
    <property type="entry name" value="GCV_T"/>
    <property type="match status" value="1"/>
</dbReference>
<dbReference type="AlphaFoldDB" id="A0A1H6FX10"/>
<dbReference type="STRING" id="29539.SAMN02745716_1911"/>
<dbReference type="NCBIfam" id="NF001567">
    <property type="entry name" value="PRK00389.1"/>
    <property type="match status" value="1"/>
</dbReference>
<dbReference type="InterPro" id="IPR027266">
    <property type="entry name" value="TrmE/GcvT-like"/>
</dbReference>
<dbReference type="EMBL" id="FNWJ01000002">
    <property type="protein sequence ID" value="SEH15317.1"/>
    <property type="molecule type" value="Genomic_DNA"/>
</dbReference>
<organism evidence="12 13">
    <name type="scientific">Thermoleophilum album</name>
    <dbReference type="NCBI Taxonomy" id="29539"/>
    <lineage>
        <taxon>Bacteria</taxon>
        <taxon>Bacillati</taxon>
        <taxon>Actinomycetota</taxon>
        <taxon>Thermoleophilia</taxon>
        <taxon>Thermoleophilales</taxon>
        <taxon>Thermoleophilaceae</taxon>
        <taxon>Thermoleophilum</taxon>
    </lineage>
</organism>
<dbReference type="SUPFAM" id="SSF101790">
    <property type="entry name" value="Aminomethyltransferase beta-barrel domain"/>
    <property type="match status" value="1"/>
</dbReference>
<dbReference type="PIRSF" id="PIRSF006487">
    <property type="entry name" value="GcvT"/>
    <property type="match status" value="1"/>
</dbReference>
<evidence type="ECO:0000256" key="7">
    <source>
        <dbReference type="HAMAP-Rule" id="MF_00259"/>
    </source>
</evidence>